<dbReference type="EMBL" id="JAZDUA010000195">
    <property type="protein sequence ID" value="KAK7864778.1"/>
    <property type="molecule type" value="Genomic_DNA"/>
</dbReference>
<dbReference type="InterPro" id="IPR055111">
    <property type="entry name" value="RNF34_RFFL_HeH"/>
</dbReference>
<evidence type="ECO:0000256" key="3">
    <source>
        <dbReference type="ARBA" id="ARBA00022833"/>
    </source>
</evidence>
<feature type="compositionally biased region" description="Low complexity" evidence="5">
    <location>
        <begin position="179"/>
        <end position="194"/>
    </location>
</feature>
<comment type="subcellular location">
    <subcellularLocation>
        <location evidence="1">Cell membrane</location>
        <topology evidence="1">Peripheral membrane protein</topology>
    </subcellularLocation>
</comment>
<reference evidence="7 8" key="1">
    <citation type="submission" date="2024-03" db="EMBL/GenBank/DDBJ databases">
        <title>The genome assembly and annotation of the cricket Gryllus longicercus Weissman &amp; Gray.</title>
        <authorList>
            <person name="Szrajer S."/>
            <person name="Gray D."/>
            <person name="Ylla G."/>
        </authorList>
    </citation>
    <scope>NUCLEOTIDE SEQUENCE [LARGE SCALE GENOMIC DNA]</scope>
    <source>
        <strain evidence="7">DAG 2021-001</strain>
        <tissue evidence="7">Whole body minus gut</tissue>
    </source>
</reference>
<dbReference type="Pfam" id="PF22968">
    <property type="entry name" value="RNF34L-like_3rd"/>
    <property type="match status" value="1"/>
</dbReference>
<dbReference type="Pfam" id="PF13920">
    <property type="entry name" value="zf-C3HC4_3"/>
    <property type="match status" value="1"/>
</dbReference>
<keyword evidence="2 4" id="KW-0863">Zinc-finger</keyword>
<dbReference type="GO" id="GO:0043161">
    <property type="term" value="P:proteasome-mediated ubiquitin-dependent protein catabolic process"/>
    <property type="evidence" value="ECO:0007669"/>
    <property type="project" value="TreeGrafter"/>
</dbReference>
<sequence>MDVKASFMTYLDQLKRSQSDPSLGKSNPSKAMSCEGCSQKFTVFKRKKLCNICLRYFCTHCLTPQLGPNGNNSVLARLTDRRHICATCMVLTARPLCRLQLKRLKVKDLQHYLTAQRVSTRGCVEKDDLVNLLIRHVGSTNSGSHQENICNSHTDLSMGSESNTSNPLRDRPPVPPQFNRTNANSTSNSAQNSSLHRPPPPSFAAGVRATVTTSATTATTSSSSSSGARVASSRPATTPANSDEEFEIVELTEDWSGEMDETGPEPVVEEISDSAGGTLSSPTSVGGEQNTLSSSTTSLGEPNVLSSSTSSPSHDHSPSHHSDSGPPTAPPTSSPHSQPPPTPRFSPPSSPLHPLSPHPVVTEVSAEEEGEADLPMDTLETASTVMPEPAATSTELHSVRPPIITLNTIKTLEELQSMPVKQIKDLLMRNRVDFRGCCERTELVERVTRLWIENREQKKALERLGSSEMCKICMDAPIECAMLECGHMATCMSCGKQLNECPLCRQYVVRVLRIFRA</sequence>
<feature type="domain" description="RING-type" evidence="6">
    <location>
        <begin position="470"/>
        <end position="505"/>
    </location>
</feature>
<dbReference type="FunFam" id="3.30.40.10:FF:000110">
    <property type="entry name" value="E3 ubiquitin-protein ligase RNF34 isoform X1"/>
    <property type="match status" value="1"/>
</dbReference>
<dbReference type="InterPro" id="IPR001841">
    <property type="entry name" value="Znf_RING"/>
</dbReference>
<evidence type="ECO:0000313" key="8">
    <source>
        <dbReference type="Proteomes" id="UP001378592"/>
    </source>
</evidence>
<dbReference type="SUPFAM" id="SSF68906">
    <property type="entry name" value="SAP domain"/>
    <property type="match status" value="2"/>
</dbReference>
<protein>
    <recommendedName>
        <fullName evidence="6">RING-type domain-containing protein</fullName>
    </recommendedName>
</protein>
<keyword evidence="3" id="KW-0862">Zinc</keyword>
<name>A0AAN9Z1R2_9ORTH</name>
<dbReference type="Proteomes" id="UP001378592">
    <property type="component" value="Unassembled WGS sequence"/>
</dbReference>
<feature type="compositionally biased region" description="Low complexity" evidence="5">
    <location>
        <begin position="204"/>
        <end position="234"/>
    </location>
</feature>
<evidence type="ECO:0000313" key="7">
    <source>
        <dbReference type="EMBL" id="KAK7864778.1"/>
    </source>
</evidence>
<dbReference type="SUPFAM" id="SSF57850">
    <property type="entry name" value="RING/U-box"/>
    <property type="match status" value="1"/>
</dbReference>
<dbReference type="InterPro" id="IPR011011">
    <property type="entry name" value="Znf_FYVE_PHD"/>
</dbReference>
<dbReference type="Gene3D" id="3.30.40.10">
    <property type="entry name" value="Zinc/RING finger domain, C3HC4 (zinc finger)"/>
    <property type="match status" value="1"/>
</dbReference>
<dbReference type="InterPro" id="IPR057299">
    <property type="entry name" value="RNF34_RFFL_SAP"/>
</dbReference>
<feature type="compositionally biased region" description="Polar residues" evidence="5">
    <location>
        <begin position="275"/>
        <end position="300"/>
    </location>
</feature>
<gene>
    <name evidence="7" type="ORF">R5R35_012271</name>
</gene>
<comment type="caution">
    <text evidence="7">The sequence shown here is derived from an EMBL/GenBank/DDBJ whole genome shotgun (WGS) entry which is preliminary data.</text>
</comment>
<dbReference type="AlphaFoldDB" id="A0AAN9Z1R2"/>
<dbReference type="GO" id="GO:0061630">
    <property type="term" value="F:ubiquitin protein ligase activity"/>
    <property type="evidence" value="ECO:0007669"/>
    <property type="project" value="TreeGrafter"/>
</dbReference>
<feature type="compositionally biased region" description="Pro residues" evidence="5">
    <location>
        <begin position="327"/>
        <end position="357"/>
    </location>
</feature>
<feature type="region of interest" description="Disordered" evidence="5">
    <location>
        <begin position="140"/>
        <end position="371"/>
    </location>
</feature>
<dbReference type="GO" id="GO:1902042">
    <property type="term" value="P:negative regulation of extrinsic apoptotic signaling pathway via death domain receptors"/>
    <property type="evidence" value="ECO:0007669"/>
    <property type="project" value="TreeGrafter"/>
</dbReference>
<dbReference type="InterPro" id="IPR051728">
    <property type="entry name" value="RING-FYVE_E3_ubiquitin-ligase"/>
</dbReference>
<dbReference type="PANTHER" id="PTHR14879">
    <property type="entry name" value="CASPASE REGULATOR, RING FINGER DOMAIN-CONTAINING"/>
    <property type="match status" value="1"/>
</dbReference>
<dbReference type="GO" id="GO:0070936">
    <property type="term" value="P:protein K48-linked ubiquitination"/>
    <property type="evidence" value="ECO:0007669"/>
    <property type="project" value="TreeGrafter"/>
</dbReference>
<dbReference type="InterPro" id="IPR036361">
    <property type="entry name" value="SAP_dom_sf"/>
</dbReference>
<dbReference type="CDD" id="cd16500">
    <property type="entry name" value="RING-HC_CARP"/>
    <property type="match status" value="1"/>
</dbReference>
<feature type="compositionally biased region" description="Polar residues" evidence="5">
    <location>
        <begin position="140"/>
        <end position="167"/>
    </location>
</feature>
<accession>A0AAN9Z1R2</accession>
<dbReference type="Pfam" id="PF23632">
    <property type="entry name" value="SAP_RNF34_RFFL"/>
    <property type="match status" value="1"/>
</dbReference>
<evidence type="ECO:0000256" key="1">
    <source>
        <dbReference type="ARBA" id="ARBA00004202"/>
    </source>
</evidence>
<dbReference type="InterPro" id="IPR013083">
    <property type="entry name" value="Znf_RING/FYVE/PHD"/>
</dbReference>
<feature type="compositionally biased region" description="Basic and acidic residues" evidence="5">
    <location>
        <begin position="313"/>
        <end position="323"/>
    </location>
</feature>
<dbReference type="PROSITE" id="PS50089">
    <property type="entry name" value="ZF_RING_2"/>
    <property type="match status" value="1"/>
</dbReference>
<dbReference type="GO" id="GO:0005737">
    <property type="term" value="C:cytoplasm"/>
    <property type="evidence" value="ECO:0007669"/>
    <property type="project" value="TreeGrafter"/>
</dbReference>
<dbReference type="PANTHER" id="PTHR14879:SF15">
    <property type="entry name" value="E3 UBIQUITIN-PROTEIN LIGASE RIFIFYLIN-LIKE PROTEIN"/>
    <property type="match status" value="1"/>
</dbReference>
<organism evidence="7 8">
    <name type="scientific">Gryllus longicercus</name>
    <dbReference type="NCBI Taxonomy" id="2509291"/>
    <lineage>
        <taxon>Eukaryota</taxon>
        <taxon>Metazoa</taxon>
        <taxon>Ecdysozoa</taxon>
        <taxon>Arthropoda</taxon>
        <taxon>Hexapoda</taxon>
        <taxon>Insecta</taxon>
        <taxon>Pterygota</taxon>
        <taxon>Neoptera</taxon>
        <taxon>Polyneoptera</taxon>
        <taxon>Orthoptera</taxon>
        <taxon>Ensifera</taxon>
        <taxon>Gryllidea</taxon>
        <taxon>Grylloidea</taxon>
        <taxon>Gryllidae</taxon>
        <taxon>Gryllinae</taxon>
        <taxon>Gryllus</taxon>
    </lineage>
</organism>
<dbReference type="Gene3D" id="1.10.720.140">
    <property type="match status" value="1"/>
</dbReference>
<evidence type="ECO:0000256" key="2">
    <source>
        <dbReference type="ARBA" id="ARBA00022771"/>
    </source>
</evidence>
<dbReference type="GO" id="GO:0005886">
    <property type="term" value="C:plasma membrane"/>
    <property type="evidence" value="ECO:0007669"/>
    <property type="project" value="UniProtKB-SubCell"/>
</dbReference>
<keyword evidence="8" id="KW-1185">Reference proteome</keyword>
<evidence type="ECO:0000256" key="5">
    <source>
        <dbReference type="SAM" id="MobiDB-lite"/>
    </source>
</evidence>
<dbReference type="SUPFAM" id="SSF57903">
    <property type="entry name" value="FYVE/PHD zinc finger"/>
    <property type="match status" value="1"/>
</dbReference>
<evidence type="ECO:0000256" key="4">
    <source>
        <dbReference type="PROSITE-ProRule" id="PRU00175"/>
    </source>
</evidence>
<dbReference type="SMART" id="SM00184">
    <property type="entry name" value="RING"/>
    <property type="match status" value="2"/>
</dbReference>
<dbReference type="GO" id="GO:0008270">
    <property type="term" value="F:zinc ion binding"/>
    <property type="evidence" value="ECO:0007669"/>
    <property type="project" value="UniProtKB-KW"/>
</dbReference>
<proteinExistence type="predicted"/>
<keyword evidence="2 4" id="KW-0479">Metal-binding</keyword>
<evidence type="ECO:0000259" key="6">
    <source>
        <dbReference type="PROSITE" id="PS50089"/>
    </source>
</evidence>
<feature type="compositionally biased region" description="Acidic residues" evidence="5">
    <location>
        <begin position="242"/>
        <end position="272"/>
    </location>
</feature>